<keyword evidence="4" id="KW-0378">Hydrolase</keyword>
<name>A0A8X7RY91_BRACI</name>
<feature type="compositionally biased region" description="Basic and acidic residues" evidence="7">
    <location>
        <begin position="2532"/>
        <end position="2544"/>
    </location>
</feature>
<comment type="caution">
    <text evidence="9">The sequence shown here is derived from an EMBL/GenBank/DDBJ whole genome shotgun (WGS) entry which is preliminary data.</text>
</comment>
<evidence type="ECO:0000313" key="10">
    <source>
        <dbReference type="Proteomes" id="UP000886595"/>
    </source>
</evidence>
<organism evidence="9 10">
    <name type="scientific">Brassica carinata</name>
    <name type="common">Ethiopian mustard</name>
    <name type="synonym">Abyssinian cabbage</name>
    <dbReference type="NCBI Taxonomy" id="52824"/>
    <lineage>
        <taxon>Eukaryota</taxon>
        <taxon>Viridiplantae</taxon>
        <taxon>Streptophyta</taxon>
        <taxon>Embryophyta</taxon>
        <taxon>Tracheophyta</taxon>
        <taxon>Spermatophyta</taxon>
        <taxon>Magnoliopsida</taxon>
        <taxon>eudicotyledons</taxon>
        <taxon>Gunneridae</taxon>
        <taxon>Pentapetalae</taxon>
        <taxon>rosids</taxon>
        <taxon>malvids</taxon>
        <taxon>Brassicales</taxon>
        <taxon>Brassicaceae</taxon>
        <taxon>Brassiceae</taxon>
        <taxon>Brassica</taxon>
    </lineage>
</organism>
<evidence type="ECO:0000256" key="5">
    <source>
        <dbReference type="ARBA" id="ARBA00023027"/>
    </source>
</evidence>
<dbReference type="PROSITE" id="PS50104">
    <property type="entry name" value="TIR"/>
    <property type="match status" value="2"/>
</dbReference>
<dbReference type="PANTHER" id="PTHR11017:SF589">
    <property type="entry name" value="ADP-RIBOSYL CYCLASE_CYCLIC ADP-RIBOSE HYDROLASE-RELATED"/>
    <property type="match status" value="1"/>
</dbReference>
<evidence type="ECO:0000256" key="4">
    <source>
        <dbReference type="ARBA" id="ARBA00022801"/>
    </source>
</evidence>
<dbReference type="FunFam" id="3.80.10.10:FF:000386">
    <property type="entry name" value="Disease resistance protein RPS4"/>
    <property type="match status" value="2"/>
</dbReference>
<dbReference type="EC" id="3.2.2.6" evidence="1"/>
<dbReference type="InterPro" id="IPR002182">
    <property type="entry name" value="NB-ARC"/>
</dbReference>
<keyword evidence="10" id="KW-1185">Reference proteome</keyword>
<dbReference type="Gene3D" id="3.40.50.10140">
    <property type="entry name" value="Toll/interleukin-1 receptor homology (TIR) domain"/>
    <property type="match status" value="2"/>
</dbReference>
<dbReference type="EMBL" id="JAAMPC010000009">
    <property type="protein sequence ID" value="KAG2296600.1"/>
    <property type="molecule type" value="Genomic_DNA"/>
</dbReference>
<feature type="domain" description="TIR" evidence="8">
    <location>
        <begin position="275"/>
        <end position="440"/>
    </location>
</feature>
<dbReference type="InterPro" id="IPR042197">
    <property type="entry name" value="Apaf_helical"/>
</dbReference>
<dbReference type="InterPro" id="IPR027417">
    <property type="entry name" value="P-loop_NTPase"/>
</dbReference>
<dbReference type="SUPFAM" id="SSF52058">
    <property type="entry name" value="L domain-like"/>
    <property type="match status" value="2"/>
</dbReference>
<evidence type="ECO:0000256" key="6">
    <source>
        <dbReference type="ARBA" id="ARBA00047304"/>
    </source>
</evidence>
<dbReference type="Pfam" id="PF01582">
    <property type="entry name" value="TIR"/>
    <property type="match status" value="2"/>
</dbReference>
<comment type="catalytic activity">
    <reaction evidence="6">
        <text>NAD(+) + H2O = ADP-D-ribose + nicotinamide + H(+)</text>
        <dbReference type="Rhea" id="RHEA:16301"/>
        <dbReference type="ChEBI" id="CHEBI:15377"/>
        <dbReference type="ChEBI" id="CHEBI:15378"/>
        <dbReference type="ChEBI" id="CHEBI:17154"/>
        <dbReference type="ChEBI" id="CHEBI:57540"/>
        <dbReference type="ChEBI" id="CHEBI:57967"/>
        <dbReference type="EC" id="3.2.2.6"/>
    </reaction>
    <physiologicalReaction direction="left-to-right" evidence="6">
        <dbReference type="Rhea" id="RHEA:16302"/>
    </physiologicalReaction>
</comment>
<dbReference type="Gene3D" id="3.80.10.10">
    <property type="entry name" value="Ribonuclease Inhibitor"/>
    <property type="match status" value="4"/>
</dbReference>
<sequence length="2544" mass="288969">MRGSASLVTLNHKILRPCRKLLIRITKSCPRRQTRHLKLKKASSSSSRKPGNKVTKVVALFFLSFHKKKQKKEKMKRLNELRSYSHAVSDQKKTKKKASADQESSKKKVFPSRLKMSWLGQEMKEENFADTTSKQRTKVHLEITFEFWKECLLVIEAVQVLPDKEAEMFLMKLEQDGDHDEMYGWIYVMKPLKKKFSQISFSEAKVIREILPPWRPTKNHRNESIFIHEIVKQVQRTLTSLGVRNPDSSADCDSVGSLQEEKKQENVSSSSTDPKHHQVFINFRGAQLRHSFVSHLVDALERHGVSFFVDANQPKGEKLENLFNRIEESKIALVVFSTGYTESAWCLQELVKINELMDEGKLVAIPIFYKVEPSQVVHLDGVFGENFWNLWRMQRDSRIIKWKEALRSIASRIGFNLSDHCDSDESKFITGIVEVVLHRLTQRQGENPSLVPSAKKAKLTESPTTAEKHETYHNVGMEQLEEKLEFDSNDTRIIGIAGMPGIGKTTLAMMLHEKWNRKFLRCVPFLDIRNKSEEHGPVWLRTTLLELLLECKIGDEITHGSVKAELLKTKFFALLDDVSDKTQLEFLLGERDWIKKGSKIIITTCDKSLLEGFADDSYVVPGLNDDEAFQLFKYHAFSDKLCSPTSTFLRLSRMFVDYARGHPLTLTLLGMELNGKGADEWVSKLEMVTKRSSVMFANQLELSEKQEDVFLDIVHFFKSEDEYFVRSLLDSGDPDSTDAVSEVKDLVNKFLITTADGRVEINVPLYTFCTDPGSPRWLRLGNFEDIMKEPMKMKKSDAKNVRGIFLDTSKLEKSICLDMSTFTDMRNLRYMKIYDSCCSRRFKNQDCKLYFPDGLEFPLEEVRYLHWVKFPLDELPPDFRPENLVDLRLPYSNITRVWEGEKDTPRLKWVDLSHSNELVDLSALSKAVNLQRLNLEGCTSLEELPVEIQNMKSLVFLNLRGCISLWSLPELNLSSLKTLILSDCSNLDEFQLVSKSVEFLHLDGTAIKGLPQGIENLQRLVVLNLKNCKMLECLPNCLSNLEALDKLILSGCSKLKNLPDVKNSLKHLQVLLFDGTGAKEMPSISCFTGSEGPASGDVFLQTLGSHCSVREWPCGVNVVYSLRRLCLSGNDFLSLQPDIWKLYNLKWLDVKQCKKLRSIPMLPPRLEYFDAHGCDSLERVAKPIAFLMLSDQSHATFNFSNCNKLDRDAKDNIVSYTRWRSQLVLGELTLCSGGLVSEAPIGTCFPGWEVPAWLSHRAYGSLLKTKLPPHWCDNKFTGIGLCAVIVFDGYHNQRKSVLLKCNFEFKNEDGSSNRFSCTVGGWGEPIDTPLKPVSSHVFIGFTRRLDINKISEEDDKEKCVSTKTIIEFEVTDDSIGMSLSTLTGQKFPMTTTTTTITTDEQISEWRPQVFINFRGADLRDGFISHLTKALDDNKIKYYIDCEEPRGASLEILFQRIKKSQIALVFFSNLYATSEWCLDELVEIMKNMEKGSLRVIPVFFKVEPEDVKGQKKEFGVALYGEGRRKRPKMAQWEDALEAVPKQMGLVLAEKSSENDFLIRLVNNIKEVEAIILKEREGSSSSEPIIKHVMGTISSSLPPCEKEQRLEQLEQRFGLDDKVTQILGIVGMAGIGKTTLAQKHFDTCNKLSVKKIILGIHEKSKNEEGSSNWLEKELEDEIFKNRCFILLDDVSEKSQIEYLLGNLNRIKQGSKIVITTRDKSWIGRVVHDTYVVPGLNDNEALLLFSRHAFGNQAYTPTKKGLSKKFVDYARGNPRALEELGKELCGKNDAHWEKRIETLSHRCNVNIKRELKISYDRLTDEQKDAFLDIACFFTSEKEDCVTSLLASKDSHGSGAEAARVIGDLADKFMISVSAGQIEMPQILCSLGKELGLLPSVEDNMGKSRLWDHDTVVKTLVYQKEEDSTVRGILLDVSKLKDEIAIASDKLTLMPNLRYLKIFDSSCPRQCKAVVEAVKCKVHLPDELESPLKNLRYLHWLKFPSTELPPKFEPENLGDLRLPYSNITRVWKGKKETPNLKWVDLSHSTKLTDLSALCNAESLEILNLEGCTELVDFPEDTENMKSLSFLNLRGCTSLSSLPEMNNLVRLKTLVLSGCSSFDDFHVNAKNLEHLHLDGTEILNLPRTIEQLQRLIVLNLKDCKRLRTLPDCLGKLKALEELILSGCSRLRRFPEIKEGMENLQILLLDRTEITDVPKMLLLRCANPVDQVNNVQPSPRTGGLSLLRHLCLSRNDKIISLRWSISELYHLKWIDVKYCKKLQSISMLPPNLQCLDAHGCTSLKTVASPPMATEQVPSSFIFTNCDKLEHVAKNEITCYGHDKGRILSKTLNRHNKGLSFEALVSICFPGSEVPAWFGHKASGAVLKPELPQHWSDSGLVGISLCAIVAFEELNIGNNNLHVKCIFDFNNVKTSFSYFNFPVGGLWETSDEQRTITSTHVFIGYTNWLNIKKCQEEDGKEECVPKRKKEGCVPTKASIEFQVINDFGEVKNCEVLKCGFSLVYETGSWEASSRADGVEQGELESHEGVGRVRKL</sequence>
<feature type="region of interest" description="Disordered" evidence="7">
    <location>
        <begin position="73"/>
        <end position="108"/>
    </location>
</feature>
<feature type="region of interest" description="Disordered" evidence="7">
    <location>
        <begin position="447"/>
        <end position="466"/>
    </location>
</feature>
<dbReference type="SUPFAM" id="SSF52540">
    <property type="entry name" value="P-loop containing nucleoside triphosphate hydrolases"/>
    <property type="match status" value="2"/>
</dbReference>
<dbReference type="InterPro" id="IPR035897">
    <property type="entry name" value="Toll_tir_struct_dom_sf"/>
</dbReference>
<keyword evidence="3" id="KW-0677">Repeat</keyword>
<accession>A0A8X7RY91</accession>
<feature type="region of interest" description="Disordered" evidence="7">
    <location>
        <begin position="32"/>
        <end position="51"/>
    </location>
</feature>
<dbReference type="GO" id="GO:0007165">
    <property type="term" value="P:signal transduction"/>
    <property type="evidence" value="ECO:0007669"/>
    <property type="project" value="InterPro"/>
</dbReference>
<keyword evidence="5" id="KW-0520">NAD</keyword>
<evidence type="ECO:0000256" key="7">
    <source>
        <dbReference type="SAM" id="MobiDB-lite"/>
    </source>
</evidence>
<evidence type="ECO:0000256" key="1">
    <source>
        <dbReference type="ARBA" id="ARBA00011982"/>
    </source>
</evidence>
<reference evidence="9 10" key="1">
    <citation type="submission" date="2020-02" db="EMBL/GenBank/DDBJ databases">
        <authorList>
            <person name="Ma Q."/>
            <person name="Huang Y."/>
            <person name="Song X."/>
            <person name="Pei D."/>
        </authorList>
    </citation>
    <scope>NUCLEOTIDE SEQUENCE [LARGE SCALE GENOMIC DNA]</scope>
    <source>
        <strain evidence="9">Sxm20200214</strain>
        <tissue evidence="9">Leaf</tissue>
    </source>
</reference>
<dbReference type="GO" id="GO:0061809">
    <property type="term" value="F:NAD+ nucleosidase activity, cyclic ADP-ribose generating"/>
    <property type="evidence" value="ECO:0007669"/>
    <property type="project" value="UniProtKB-EC"/>
</dbReference>
<feature type="region of interest" description="Disordered" evidence="7">
    <location>
        <begin position="2524"/>
        <end position="2544"/>
    </location>
</feature>
<dbReference type="OrthoDB" id="676979at2759"/>
<dbReference type="GO" id="GO:0006952">
    <property type="term" value="P:defense response"/>
    <property type="evidence" value="ECO:0007669"/>
    <property type="project" value="InterPro"/>
</dbReference>
<dbReference type="InterPro" id="IPR011713">
    <property type="entry name" value="Leu-rich_rpt_3"/>
</dbReference>
<dbReference type="PRINTS" id="PR00364">
    <property type="entry name" value="DISEASERSIST"/>
</dbReference>
<feature type="compositionally biased region" description="Basic residues" evidence="7">
    <location>
        <begin position="32"/>
        <end position="41"/>
    </location>
</feature>
<keyword evidence="2" id="KW-0433">Leucine-rich repeat</keyword>
<proteinExistence type="predicted"/>
<dbReference type="InterPro" id="IPR045344">
    <property type="entry name" value="C-JID"/>
</dbReference>
<dbReference type="GO" id="GO:0043531">
    <property type="term" value="F:ADP binding"/>
    <property type="evidence" value="ECO:0007669"/>
    <property type="project" value="InterPro"/>
</dbReference>
<dbReference type="Pfam" id="PF20160">
    <property type="entry name" value="C-JID"/>
    <property type="match status" value="2"/>
</dbReference>
<evidence type="ECO:0000259" key="8">
    <source>
        <dbReference type="PROSITE" id="PS50104"/>
    </source>
</evidence>
<dbReference type="Pfam" id="PF00931">
    <property type="entry name" value="NB-ARC"/>
    <property type="match status" value="2"/>
</dbReference>
<gene>
    <name evidence="9" type="ORF">Bca52824_043269</name>
</gene>
<dbReference type="Gene3D" id="1.10.8.430">
    <property type="entry name" value="Helical domain of apoptotic protease-activating factors"/>
    <property type="match status" value="1"/>
</dbReference>
<dbReference type="Gene3D" id="3.40.50.300">
    <property type="entry name" value="P-loop containing nucleotide triphosphate hydrolases"/>
    <property type="match status" value="2"/>
</dbReference>
<evidence type="ECO:0000256" key="2">
    <source>
        <dbReference type="ARBA" id="ARBA00022614"/>
    </source>
</evidence>
<feature type="region of interest" description="Disordered" evidence="7">
    <location>
        <begin position="245"/>
        <end position="273"/>
    </location>
</feature>
<dbReference type="SMART" id="SM00255">
    <property type="entry name" value="TIR"/>
    <property type="match status" value="2"/>
</dbReference>
<dbReference type="SUPFAM" id="SSF52200">
    <property type="entry name" value="Toll/Interleukin receptor TIR domain"/>
    <property type="match status" value="2"/>
</dbReference>
<evidence type="ECO:0000256" key="3">
    <source>
        <dbReference type="ARBA" id="ARBA00022737"/>
    </source>
</evidence>
<dbReference type="Proteomes" id="UP000886595">
    <property type="component" value="Unassembled WGS sequence"/>
</dbReference>
<feature type="domain" description="TIR" evidence="8">
    <location>
        <begin position="1405"/>
        <end position="1567"/>
    </location>
</feature>
<dbReference type="InterPro" id="IPR044974">
    <property type="entry name" value="Disease_R_plants"/>
</dbReference>
<dbReference type="InterPro" id="IPR032675">
    <property type="entry name" value="LRR_dom_sf"/>
</dbReference>
<dbReference type="Pfam" id="PF07725">
    <property type="entry name" value="LRR_3"/>
    <property type="match status" value="1"/>
</dbReference>
<evidence type="ECO:0000313" key="9">
    <source>
        <dbReference type="EMBL" id="KAG2296600.1"/>
    </source>
</evidence>
<dbReference type="PANTHER" id="PTHR11017">
    <property type="entry name" value="LEUCINE-RICH REPEAT-CONTAINING PROTEIN"/>
    <property type="match status" value="1"/>
</dbReference>
<dbReference type="FunFam" id="3.40.50.10140:FF:000007">
    <property type="entry name" value="Disease resistance protein (TIR-NBS-LRR class)"/>
    <property type="match status" value="2"/>
</dbReference>
<dbReference type="InterPro" id="IPR000157">
    <property type="entry name" value="TIR_dom"/>
</dbReference>
<protein>
    <recommendedName>
        <fullName evidence="1">ADP-ribosyl cyclase/cyclic ADP-ribose hydrolase</fullName>
        <ecNumber evidence="1">3.2.2.6</ecNumber>
    </recommendedName>
</protein>